<dbReference type="Proteomes" id="UP000203221">
    <property type="component" value="Segment"/>
</dbReference>
<organismHost>
    <name type="scientific">Lepidoptera</name>
    <name type="common">moths &amp; butterflies</name>
    <dbReference type="NCBI Taxonomy" id="7088"/>
</organismHost>
<accession>Q91GD5</accession>
<dbReference type="GO" id="GO:0039679">
    <property type="term" value="C:viral occlusion body"/>
    <property type="evidence" value="ECO:0007669"/>
    <property type="project" value="InterPro"/>
</dbReference>
<dbReference type="KEGG" id="vg:921839"/>
<proteinExistence type="predicted"/>
<evidence type="ECO:0000313" key="4">
    <source>
        <dbReference type="Proteomes" id="UP000203221"/>
    </source>
</evidence>
<reference evidence="3 4" key="1">
    <citation type="journal article" date="2002" name="J. Gen. Virol.">
        <title>Whole genome analysis of the Epiphyas postvittana nucleopolyhedrovirus.</title>
        <authorList>
            <person name="Hyink O."/>
            <person name="Dellow R.A."/>
            <person name="Olsen M.J."/>
            <person name="Caradoc-Davies K.M.B."/>
            <person name="Drake K."/>
            <person name="Herniou E.A."/>
            <person name="Cory J.S."/>
            <person name="O'Reilly D.R."/>
            <person name="Ward V.K."/>
        </authorList>
    </citation>
    <scope>NUCLEOTIDE SEQUENCE [LARGE SCALE GENOMIC DNA]</scope>
</reference>
<feature type="coiled-coil region" evidence="1">
    <location>
        <begin position="14"/>
        <end position="41"/>
    </location>
</feature>
<dbReference type="RefSeq" id="NP_203289.1">
    <property type="nucleotide sequence ID" value="NC_003083.1"/>
</dbReference>
<evidence type="ECO:0000313" key="3">
    <source>
        <dbReference type="EMBL" id="AAK85684.1"/>
    </source>
</evidence>
<keyword evidence="1" id="KW-0175">Coiled coil</keyword>
<evidence type="ECO:0000256" key="1">
    <source>
        <dbReference type="SAM" id="Coils"/>
    </source>
</evidence>
<gene>
    <name evidence="3" type="primary">p10</name>
</gene>
<protein>
    <submittedName>
        <fullName evidence="3">p10</fullName>
    </submittedName>
</protein>
<sequence>MSKPSVLTQILEAVKAVDDKLVALQTQVDQLTEDSKTLEAITDQLGELDNKVTDIQSMLNVDDLPVPPVPQLLSGHDAEARRNRK</sequence>
<dbReference type="EMBL" id="AY043265">
    <property type="protein sequence ID" value="AAK85684.1"/>
    <property type="molecule type" value="Genomic_DNA"/>
</dbReference>
<feature type="region of interest" description="Disordered" evidence="2">
    <location>
        <begin position="66"/>
        <end position="85"/>
    </location>
</feature>
<dbReference type="OrthoDB" id="21496at10239"/>
<dbReference type="InterPro" id="IPR008702">
    <property type="entry name" value="NPV_P10"/>
</dbReference>
<dbReference type="Pfam" id="PF05531">
    <property type="entry name" value="NPV_P10"/>
    <property type="match status" value="1"/>
</dbReference>
<name>Q91GD5_NPVEP</name>
<dbReference type="GeneID" id="921839"/>
<feature type="compositionally biased region" description="Basic and acidic residues" evidence="2">
    <location>
        <begin position="76"/>
        <end position="85"/>
    </location>
</feature>
<evidence type="ECO:0000256" key="2">
    <source>
        <dbReference type="SAM" id="MobiDB-lite"/>
    </source>
</evidence>
<keyword evidence="4" id="KW-1185">Reference proteome</keyword>
<organism evidence="3 4">
    <name type="scientific">Epiphyas postvittana nucleopolyhedrovirus</name>
    <name type="common">EppoMNPV</name>
    <dbReference type="NCBI Taxonomy" id="70600"/>
    <lineage>
        <taxon>Viruses</taxon>
        <taxon>Viruses incertae sedis</taxon>
        <taxon>Naldaviricetes</taxon>
        <taxon>Lefavirales</taxon>
        <taxon>Baculoviridae</taxon>
        <taxon>Alphabaculovirus</taxon>
        <taxon>Alphabaculovirus eppostvittanae</taxon>
    </lineage>
</organism>